<keyword evidence="2" id="KW-1185">Reference proteome</keyword>
<dbReference type="AlphaFoldDB" id="A0A183TTM1"/>
<evidence type="ECO:0000313" key="3">
    <source>
        <dbReference type="WBParaSite" id="SSLN_0002055601-mRNA-1"/>
    </source>
</evidence>
<dbReference type="OrthoDB" id="6241769at2759"/>
<proteinExistence type="predicted"/>
<dbReference type="WBParaSite" id="SSLN_0002055601-mRNA-1">
    <property type="protein sequence ID" value="SSLN_0002055601-mRNA-1"/>
    <property type="gene ID" value="SSLN_0002055601"/>
</dbReference>
<reference evidence="3" key="1">
    <citation type="submission" date="2016-06" db="UniProtKB">
        <authorList>
            <consortium name="WormBaseParasite"/>
        </authorList>
    </citation>
    <scope>IDENTIFICATION</scope>
</reference>
<dbReference type="PANTHER" id="PTHR47027">
    <property type="entry name" value="REVERSE TRANSCRIPTASE DOMAIN-CONTAINING PROTEIN"/>
    <property type="match status" value="1"/>
</dbReference>
<dbReference type="Proteomes" id="UP000275846">
    <property type="component" value="Unassembled WGS sequence"/>
</dbReference>
<name>A0A183TTM1_SCHSO</name>
<accession>A0A183TTM1</accession>
<evidence type="ECO:0000313" key="2">
    <source>
        <dbReference type="Proteomes" id="UP000275846"/>
    </source>
</evidence>
<sequence length="107" mass="12287">MMSRIADNGTVSEAFAVTKEVKQGCVLAPTLFSFMFSAILMDAYRDERPGIRIDYRMDGRLLNKRRMHFRLRVSTATIHELLFTDNCALNETTEEEMQRSMDLFAAA</sequence>
<evidence type="ECO:0000313" key="1">
    <source>
        <dbReference type="EMBL" id="VDM06205.1"/>
    </source>
</evidence>
<protein>
    <submittedName>
        <fullName evidence="3">Reverse transcriptase domain-containing protein</fullName>
    </submittedName>
</protein>
<dbReference type="PANTHER" id="PTHR47027:SF26">
    <property type="entry name" value="REVERSE TRANSCRIPTASE DOMAIN-CONTAINING PROTEIN"/>
    <property type="match status" value="1"/>
</dbReference>
<organism evidence="3">
    <name type="scientific">Schistocephalus solidus</name>
    <name type="common">Tapeworm</name>
    <dbReference type="NCBI Taxonomy" id="70667"/>
    <lineage>
        <taxon>Eukaryota</taxon>
        <taxon>Metazoa</taxon>
        <taxon>Spiralia</taxon>
        <taxon>Lophotrochozoa</taxon>
        <taxon>Platyhelminthes</taxon>
        <taxon>Cestoda</taxon>
        <taxon>Eucestoda</taxon>
        <taxon>Diphyllobothriidea</taxon>
        <taxon>Diphyllobothriidae</taxon>
        <taxon>Schistocephalus</taxon>
    </lineage>
</organism>
<dbReference type="EMBL" id="UYSU01049561">
    <property type="protein sequence ID" value="VDM06205.1"/>
    <property type="molecule type" value="Genomic_DNA"/>
</dbReference>
<reference evidence="1 2" key="2">
    <citation type="submission" date="2018-11" db="EMBL/GenBank/DDBJ databases">
        <authorList>
            <consortium name="Pathogen Informatics"/>
        </authorList>
    </citation>
    <scope>NUCLEOTIDE SEQUENCE [LARGE SCALE GENOMIC DNA]</scope>
    <source>
        <strain evidence="1 2">NST_G2</strain>
    </source>
</reference>
<gene>
    <name evidence="1" type="ORF">SSLN_LOCUS19819</name>
</gene>